<dbReference type="GeneID" id="28542575"/>
<sequence>MSRLTKEVNKFVNRSMDRHVKLAVTGLSRAGKTAFITSFVNQCLHAASSDKLPLLSVTREGRMIGAKRVSQSNLSVPSFTYDDGMESLLSEPPMWPKPTRDVSELRLAIKFKPKSGLLKHLQDSSTLHVDIVDYPGEWLLDLPLLDMDYLEWSKQQQVSLTGHRKILSEIWLEEAQKLDPLAPVDEKQLAYIAELFTQYLHTCKDAKGLHWVQPGRFVLPGELAGAPVLQFFPFMFLHKYTEDELSKASKDSNIAVLKKRYKHYQQHVVKKFYNEHFRHFDRQIVLVDCLQPLNAGEQSFNDMRQAVDQLMHSFQYGKSSMLKRLFSPKIDKVLFAATKADHVTPEQHPNMVSLLQQMIHQTWQETAYEGIKMECMSIASIQATTAGMIDEDGELFAAISGVNSEQQPMMMFPGEVPQRIPTKAYWETKPFNFMSFQPLNNESDKPLQHIRMDKAMQFLLGDKLV</sequence>
<dbReference type="Proteomes" id="UP000032427">
    <property type="component" value="Chromosome 2"/>
</dbReference>
<dbReference type="Pfam" id="PF04317">
    <property type="entry name" value="DUF463"/>
    <property type="match status" value="1"/>
</dbReference>
<proteinExistence type="predicted"/>
<dbReference type="HOGENOM" id="CLU_043657_0_0_6"/>
<accession>A0A090IC15</accession>
<organism evidence="1 2">
    <name type="scientific">Aliivibrio wodanis</name>
    <dbReference type="NCBI Taxonomy" id="80852"/>
    <lineage>
        <taxon>Bacteria</taxon>
        <taxon>Pseudomonadati</taxon>
        <taxon>Pseudomonadota</taxon>
        <taxon>Gammaproteobacteria</taxon>
        <taxon>Vibrionales</taxon>
        <taxon>Vibrionaceae</taxon>
        <taxon>Aliivibrio</taxon>
    </lineage>
</organism>
<protein>
    <submittedName>
        <fullName evidence="1">Putative ATPase</fullName>
    </submittedName>
</protein>
<keyword evidence="2" id="KW-1185">Reference proteome</keyword>
<dbReference type="AlphaFoldDB" id="A0A090IC15"/>
<dbReference type="InterPro" id="IPR007413">
    <property type="entry name" value="YcjX-like"/>
</dbReference>
<dbReference type="EMBL" id="LN554847">
    <property type="protein sequence ID" value="CED56974.1"/>
    <property type="molecule type" value="Genomic_DNA"/>
</dbReference>
<evidence type="ECO:0000313" key="1">
    <source>
        <dbReference type="EMBL" id="CED56974.1"/>
    </source>
</evidence>
<name>A0A090IC15_9GAMM</name>
<dbReference type="OrthoDB" id="9777645at2"/>
<gene>
    <name evidence="1" type="ORF">AWOD_II_0326</name>
</gene>
<evidence type="ECO:0000313" key="2">
    <source>
        <dbReference type="Proteomes" id="UP000032427"/>
    </source>
</evidence>
<dbReference type="PANTHER" id="PTHR38605:SF1">
    <property type="entry name" value="ATPASE"/>
    <property type="match status" value="1"/>
</dbReference>
<dbReference type="PIRSF" id="PIRSF019381">
    <property type="entry name" value="YcjX"/>
    <property type="match status" value="1"/>
</dbReference>
<dbReference type="STRING" id="80852.AWOD_II_0326"/>
<dbReference type="PATRIC" id="fig|80852.17.peg.3082"/>
<dbReference type="KEGG" id="awd:AWOD_II_0326"/>
<dbReference type="PANTHER" id="PTHR38605">
    <property type="entry name" value="ATPASE-RELATED"/>
    <property type="match status" value="1"/>
</dbReference>
<reference evidence="2" key="1">
    <citation type="submission" date="2014-09" db="EMBL/GenBank/DDBJ databases">
        <authorList>
            <person name="Hjerde E."/>
        </authorList>
    </citation>
    <scope>NUCLEOTIDE SEQUENCE [LARGE SCALE GENOMIC DNA]</scope>
    <source>
        <strain evidence="2">06/09/139</strain>
    </source>
</reference>